<dbReference type="InterPro" id="IPR005248">
    <property type="entry name" value="NadD/NMNAT"/>
</dbReference>
<evidence type="ECO:0000256" key="4">
    <source>
        <dbReference type="ARBA" id="ARBA00012389"/>
    </source>
</evidence>
<protein>
    <recommendedName>
        <fullName evidence="4">nicotinate-nucleotide adenylyltransferase</fullName>
        <ecNumber evidence="4">2.7.7.18</ecNumber>
    </recommendedName>
    <alternativeName>
        <fullName evidence="13">Deamido-NAD(+) diphosphorylase</fullName>
    </alternativeName>
    <alternativeName>
        <fullName evidence="12">Deamido-NAD(+) pyrophosphorylase</fullName>
    </alternativeName>
    <alternativeName>
        <fullName evidence="11">Nicotinate mononucleotide adenylyltransferase</fullName>
    </alternativeName>
</protein>
<gene>
    <name evidence="15" type="ORF">M5598_25320</name>
</gene>
<dbReference type="EC" id="2.7.7.18" evidence="4"/>
<dbReference type="Proteomes" id="UP001163036">
    <property type="component" value="Plasmid pVP-16-VB00198-1"/>
</dbReference>
<evidence type="ECO:0000256" key="1">
    <source>
        <dbReference type="ARBA" id="ARBA00002324"/>
    </source>
</evidence>
<evidence type="ECO:0000256" key="14">
    <source>
        <dbReference type="ARBA" id="ARBA00048721"/>
    </source>
</evidence>
<evidence type="ECO:0000256" key="10">
    <source>
        <dbReference type="ARBA" id="ARBA00023027"/>
    </source>
</evidence>
<keyword evidence="6 15" id="KW-0808">Transferase</keyword>
<name>A0A8H9TKG0_VIBPH</name>
<evidence type="ECO:0000256" key="3">
    <source>
        <dbReference type="ARBA" id="ARBA00009014"/>
    </source>
</evidence>
<evidence type="ECO:0000313" key="15">
    <source>
        <dbReference type="EMBL" id="UYV30331.1"/>
    </source>
</evidence>
<comment type="catalytic activity">
    <reaction evidence="14">
        <text>nicotinate beta-D-ribonucleotide + ATP + H(+) = deamido-NAD(+) + diphosphate</text>
        <dbReference type="Rhea" id="RHEA:22860"/>
        <dbReference type="ChEBI" id="CHEBI:15378"/>
        <dbReference type="ChEBI" id="CHEBI:30616"/>
        <dbReference type="ChEBI" id="CHEBI:33019"/>
        <dbReference type="ChEBI" id="CHEBI:57502"/>
        <dbReference type="ChEBI" id="CHEBI:58437"/>
        <dbReference type="EC" id="2.7.7.18"/>
    </reaction>
</comment>
<evidence type="ECO:0000256" key="11">
    <source>
        <dbReference type="ARBA" id="ARBA00031253"/>
    </source>
</evidence>
<evidence type="ECO:0000256" key="5">
    <source>
        <dbReference type="ARBA" id="ARBA00022642"/>
    </source>
</evidence>
<dbReference type="InterPro" id="IPR014729">
    <property type="entry name" value="Rossmann-like_a/b/a_fold"/>
</dbReference>
<keyword evidence="10" id="KW-0520">NAD</keyword>
<accession>A0A8H9TKG0</accession>
<geneLocation type="plasmid" evidence="15 16">
    <name>pVP-16-VB00198-1</name>
</geneLocation>
<dbReference type="EMBL" id="CP097357">
    <property type="protein sequence ID" value="UYV30331.1"/>
    <property type="molecule type" value="Genomic_DNA"/>
</dbReference>
<evidence type="ECO:0000256" key="9">
    <source>
        <dbReference type="ARBA" id="ARBA00022840"/>
    </source>
</evidence>
<dbReference type="Gene3D" id="3.40.50.620">
    <property type="entry name" value="HUPs"/>
    <property type="match status" value="1"/>
</dbReference>
<dbReference type="SUPFAM" id="SSF52374">
    <property type="entry name" value="Nucleotidylyl transferase"/>
    <property type="match status" value="1"/>
</dbReference>
<evidence type="ECO:0000313" key="16">
    <source>
        <dbReference type="Proteomes" id="UP001163036"/>
    </source>
</evidence>
<organism evidence="15 16">
    <name type="scientific">Vibrio parahaemolyticus</name>
    <dbReference type="NCBI Taxonomy" id="670"/>
    <lineage>
        <taxon>Bacteria</taxon>
        <taxon>Pseudomonadati</taxon>
        <taxon>Pseudomonadota</taxon>
        <taxon>Gammaproteobacteria</taxon>
        <taxon>Vibrionales</taxon>
        <taxon>Vibrionaceae</taxon>
        <taxon>Vibrio</taxon>
    </lineage>
</organism>
<dbReference type="GO" id="GO:0005524">
    <property type="term" value="F:ATP binding"/>
    <property type="evidence" value="ECO:0007669"/>
    <property type="project" value="UniProtKB-KW"/>
</dbReference>
<evidence type="ECO:0000256" key="6">
    <source>
        <dbReference type="ARBA" id="ARBA00022679"/>
    </source>
</evidence>
<evidence type="ECO:0000256" key="7">
    <source>
        <dbReference type="ARBA" id="ARBA00022695"/>
    </source>
</evidence>
<comment type="function">
    <text evidence="1">Catalyzes the reversible adenylation of nicotinate mononucleotide (NaMN) to nicotinic acid adenine dinucleotide (NaAD).</text>
</comment>
<evidence type="ECO:0000256" key="12">
    <source>
        <dbReference type="ARBA" id="ARBA00033140"/>
    </source>
</evidence>
<keyword evidence="9" id="KW-0067">ATP-binding</keyword>
<dbReference type="PANTHER" id="PTHR39321:SF3">
    <property type="entry name" value="PHOSPHOPANTETHEINE ADENYLYLTRANSFERASE"/>
    <property type="match status" value="1"/>
</dbReference>
<dbReference type="PANTHER" id="PTHR39321">
    <property type="entry name" value="NICOTINATE-NUCLEOTIDE ADENYLYLTRANSFERASE-RELATED"/>
    <property type="match status" value="1"/>
</dbReference>
<reference evidence="15" key="1">
    <citation type="submission" date="2022-05" db="EMBL/GenBank/DDBJ databases">
        <title>Megaplasmid of Vibrio parahaemolyticus.</title>
        <authorList>
            <person name="Strauch E."/>
            <person name="Borowiak M."/>
        </authorList>
    </citation>
    <scope>NUCLEOTIDE SEQUENCE</scope>
    <source>
        <strain evidence="15">16-VB00198</strain>
        <plasmid evidence="15">pVP-16-VB00198-1</plasmid>
    </source>
</reference>
<comment type="similarity">
    <text evidence="3">Belongs to the NadD family.</text>
</comment>
<comment type="pathway">
    <text evidence="2">Cofactor biosynthesis; NAD(+) biosynthesis; deamido-NAD(+) from nicotinate D-ribonucleotide: step 1/1.</text>
</comment>
<keyword evidence="8" id="KW-0547">Nucleotide-binding</keyword>
<evidence type="ECO:0000256" key="13">
    <source>
        <dbReference type="ARBA" id="ARBA00033353"/>
    </source>
</evidence>
<evidence type="ECO:0000256" key="2">
    <source>
        <dbReference type="ARBA" id="ARBA00005019"/>
    </source>
</evidence>
<dbReference type="Pfam" id="PF01467">
    <property type="entry name" value="CTP_transf_like"/>
    <property type="match status" value="1"/>
</dbReference>
<keyword evidence="7 15" id="KW-0548">Nucleotidyltransferase</keyword>
<proteinExistence type="inferred from homology"/>
<evidence type="ECO:0000256" key="8">
    <source>
        <dbReference type="ARBA" id="ARBA00022741"/>
    </source>
</evidence>
<sequence length="179" mass="20423">MSIKIGIFGSAFNPPTMGHANAILQVRDQFDEIWMVPNFSHAFGKQMVDFDLRCKLVDAFSKEMVDNYGVKVKGEYCERDIAKDGKPVYSYDLLSHLTQKHPGCEFSLIIGKDNEDNFDAFYRSAEIKEKWSLSVAQDIVSIRSTLVRNLIKEGKTIDEVVFPLVKDVIFREGIDKSYI</sequence>
<dbReference type="CDD" id="cd02165">
    <property type="entry name" value="NMNAT"/>
    <property type="match status" value="1"/>
</dbReference>
<dbReference type="AlphaFoldDB" id="A0A8H9TKG0"/>
<dbReference type="InterPro" id="IPR004821">
    <property type="entry name" value="Cyt_trans-like"/>
</dbReference>
<dbReference type="GO" id="GO:0009435">
    <property type="term" value="P:NAD+ biosynthetic process"/>
    <property type="evidence" value="ECO:0007669"/>
    <property type="project" value="UniProtKB-UniPathway"/>
</dbReference>
<keyword evidence="5" id="KW-0662">Pyridine nucleotide biosynthesis</keyword>
<keyword evidence="15" id="KW-0614">Plasmid</keyword>
<dbReference type="GO" id="GO:0004515">
    <property type="term" value="F:nicotinate-nucleotide adenylyltransferase activity"/>
    <property type="evidence" value="ECO:0007669"/>
    <property type="project" value="UniProtKB-EC"/>
</dbReference>
<dbReference type="RefSeq" id="WP_258636947.1">
    <property type="nucleotide sequence ID" value="NZ_CP062152.1"/>
</dbReference>